<evidence type="ECO:0000313" key="5">
    <source>
        <dbReference type="EMBL" id="CAB3980294.1"/>
    </source>
</evidence>
<dbReference type="Pfam" id="PF21787">
    <property type="entry name" value="TNP-like_RNaseH_N"/>
    <property type="match status" value="1"/>
</dbReference>
<organism evidence="5 6">
    <name type="scientific">Paramuricea clavata</name>
    <name type="common">Red gorgonian</name>
    <name type="synonym">Violescent sea-whip</name>
    <dbReference type="NCBI Taxonomy" id="317549"/>
    <lineage>
        <taxon>Eukaryota</taxon>
        <taxon>Metazoa</taxon>
        <taxon>Cnidaria</taxon>
        <taxon>Anthozoa</taxon>
        <taxon>Octocorallia</taxon>
        <taxon>Malacalcyonacea</taxon>
        <taxon>Plexauridae</taxon>
        <taxon>Paramuricea</taxon>
    </lineage>
</organism>
<dbReference type="Proteomes" id="UP001152795">
    <property type="component" value="Unassembled WGS sequence"/>
</dbReference>
<dbReference type="InterPro" id="IPR048366">
    <property type="entry name" value="TNP-like_GBD"/>
</dbReference>
<evidence type="ECO:0000259" key="3">
    <source>
        <dbReference type="Pfam" id="PF21787"/>
    </source>
</evidence>
<accession>A0A6S7FKJ9</accession>
<dbReference type="GO" id="GO:0005524">
    <property type="term" value="F:ATP binding"/>
    <property type="evidence" value="ECO:0007669"/>
    <property type="project" value="InterPro"/>
</dbReference>
<dbReference type="PANTHER" id="PTHR47577:SF2">
    <property type="entry name" value="THAP DOMAIN CONTAINING 9"/>
    <property type="match status" value="1"/>
</dbReference>
<dbReference type="Gene3D" id="3.40.50.300">
    <property type="entry name" value="P-loop containing nucleotide triphosphate hydrolases"/>
    <property type="match status" value="1"/>
</dbReference>
<dbReference type="OrthoDB" id="7608251at2759"/>
<protein>
    <submittedName>
        <fullName evidence="5">THAP domain-containing 9, partial</fullName>
    </submittedName>
</protein>
<comment type="caution">
    <text evidence="5">The sequence shown here is derived from an EMBL/GenBank/DDBJ whole genome shotgun (WGS) entry which is preliminary data.</text>
</comment>
<dbReference type="PANTHER" id="PTHR47577">
    <property type="entry name" value="THAP DOMAIN-CONTAINING PROTEIN 6"/>
    <property type="match status" value="1"/>
</dbReference>
<evidence type="ECO:0000313" key="6">
    <source>
        <dbReference type="Proteomes" id="UP001152795"/>
    </source>
</evidence>
<dbReference type="Pfam" id="PF12017">
    <property type="entry name" value="Tnp_P_element"/>
    <property type="match status" value="1"/>
</dbReference>
<dbReference type="GO" id="GO:0003676">
    <property type="term" value="F:nucleic acid binding"/>
    <property type="evidence" value="ECO:0007669"/>
    <property type="project" value="InterPro"/>
</dbReference>
<evidence type="ECO:0000259" key="4">
    <source>
        <dbReference type="Pfam" id="PF21788"/>
    </source>
</evidence>
<dbReference type="SUPFAM" id="SSF52540">
    <property type="entry name" value="P-loop containing nucleoside triphosphate hydrolases"/>
    <property type="match status" value="1"/>
</dbReference>
<dbReference type="InterPro" id="IPR021896">
    <property type="entry name" value="THAP9-like_HTH"/>
</dbReference>
<dbReference type="InterPro" id="IPR027417">
    <property type="entry name" value="P-loop_NTPase"/>
</dbReference>
<name>A0A6S7FKJ9_PARCT</name>
<evidence type="ECO:0000259" key="2">
    <source>
        <dbReference type="Pfam" id="PF12017"/>
    </source>
</evidence>
<dbReference type="InterPro" id="IPR048365">
    <property type="entry name" value="TNP-like_RNaseH_N"/>
</dbReference>
<feature type="domain" description="Transposable element P transposase-like RNase H" evidence="3">
    <location>
        <begin position="43"/>
        <end position="144"/>
    </location>
</feature>
<dbReference type="Pfam" id="PF00270">
    <property type="entry name" value="DEAD"/>
    <property type="match status" value="1"/>
</dbReference>
<reference evidence="5" key="1">
    <citation type="submission" date="2020-04" db="EMBL/GenBank/DDBJ databases">
        <authorList>
            <person name="Alioto T."/>
            <person name="Alioto T."/>
            <person name="Gomez Garrido J."/>
        </authorList>
    </citation>
    <scope>NUCLEOTIDE SEQUENCE</scope>
    <source>
        <strain evidence="5">A484AB</strain>
    </source>
</reference>
<feature type="domain" description="Transposable element P transposase-like GTP-binding insertion" evidence="4">
    <location>
        <begin position="160"/>
        <end position="254"/>
    </location>
</feature>
<gene>
    <name evidence="5" type="ORF">PACLA_8A018411</name>
</gene>
<sequence>MESFALTLQFYSAKAYEFVRKTFNIALPSQSQIRRWYGKVQVDPGFTQPAFNTLKVKDAEKNGKKVICSLMMDEMAIKKHISWDGNKYNGYVDLGDGINDDSLPVAADALVFIVVSVDGSWKVPCGYFFVNGLSGEERANLVKKDDTIDTEKIWVLLDVCHVLKLVRNTLAEKAIILDKDNGKILWQYLVDQNDEGLRLCNKLKKAHIQWQQQKMKANLAAQSLSSSVADAIEYCVTTLKLPQFQGSEGHTAYKRLLLRSHIEGENGSCKKRDPIEILSAVSNSSNINGKTVTTTDAALIRKYDLQERTPMQSDHDYCDFPNIARISEYKEAALSYIGGFVTKYLKNKLPCHKCRNVLGSQKIIPSSQFLQLKDRGNLFKPSESVMIVCQKSEKCFQRMLTINAGKLPQGEGIVEAIATSVLAQFNYRLLKTKQETCIKKLVVDCEDVFAVLPTGYGKSLIYQILPLVFTEMDVLEYGQCNDTHTVIVVSPLEYIRVQRVENLKRLRLRAVLLDASLVQQKGYPHKLYIALLNNGYLMPGYRN</sequence>
<proteinExistence type="predicted"/>
<dbReference type="AlphaFoldDB" id="A0A6S7FKJ9"/>
<evidence type="ECO:0000259" key="1">
    <source>
        <dbReference type="Pfam" id="PF00270"/>
    </source>
</evidence>
<dbReference type="Pfam" id="PF21788">
    <property type="entry name" value="TNP-like_GBD"/>
    <property type="match status" value="1"/>
</dbReference>
<feature type="domain" description="THAP9-like helix-turn-helix" evidence="2">
    <location>
        <begin position="2"/>
        <end position="36"/>
    </location>
</feature>
<feature type="domain" description="DEAD/DEAH-box helicase" evidence="1">
    <location>
        <begin position="433"/>
        <end position="506"/>
    </location>
</feature>
<keyword evidence="6" id="KW-1185">Reference proteome</keyword>
<dbReference type="EMBL" id="CACRXK020000277">
    <property type="protein sequence ID" value="CAB3980294.1"/>
    <property type="molecule type" value="Genomic_DNA"/>
</dbReference>
<dbReference type="InterPro" id="IPR011545">
    <property type="entry name" value="DEAD/DEAH_box_helicase_dom"/>
</dbReference>